<dbReference type="Proteomes" id="UP001732700">
    <property type="component" value="Chromosome 5D"/>
</dbReference>
<reference evidence="1" key="2">
    <citation type="submission" date="2025-09" db="UniProtKB">
        <authorList>
            <consortium name="EnsemblPlants"/>
        </authorList>
    </citation>
    <scope>IDENTIFICATION</scope>
</reference>
<evidence type="ECO:0000313" key="1">
    <source>
        <dbReference type="EnsemblPlants" id="AVESA.00010b.r2.5DG0998730.3.CDS"/>
    </source>
</evidence>
<dbReference type="EnsemblPlants" id="AVESA.00010b.r2.5DG0998730.3">
    <property type="protein sequence ID" value="AVESA.00010b.r2.5DG0998730.3.CDS"/>
    <property type="gene ID" value="AVESA.00010b.r2.5DG0998730"/>
</dbReference>
<proteinExistence type="predicted"/>
<protein>
    <submittedName>
        <fullName evidence="1">Uncharacterized protein</fullName>
    </submittedName>
</protein>
<accession>A0ACD5YKV7</accession>
<sequence>MVGTPPPATAAGKVAAGASGAAPSRTSGRSVTPERRGRSRGRRGGGEIVVREVVRESGGGGVVSYPTLTKMNYCEWAIIMCVQLQGAGLWDAVENDDATERQERLALGAILRSVPPEMVPVLAAKDNAKAAWDAIKVMRVGVDRVREARRQKLRKNFKNLAFKAGESIEDFSLRISGIINELQSLGDDTYSELAAVQKFLRVVPSKYAQMACSIETLLDLKDMTLEELSGRLSASEGRGEPEAEAGGRLLLTEEECRARQSREQGGGSHSGDKAREKSKTKNFQGGAERGTGGGDRTGNSSRGGGDAAPPRRKGECRYCGIPGLWAKECRKKARDRAQQDKPAPQANLAQAEVDQPALLLASCHVEGAVHGEPCGEQVLLHEERVVTVATDDDRWYLDTGARNHMTRRRDMLSHVDETVRGSVKFGDGSVVQICGRGSMVFSCKTGEHRALSDVYYIPQLRTSIVILGQLDENGCKSMIEDGELCLYDRQRILLTRVRRTSNRLYAVTLNLAAPVCLMAGKVDEQWWWHTRYMHLHFRALHDLGAKGMVRGMPVIKHTDQFCQGCTIGKMHRTPFPCASAYRVEHVLDLVHGDLCGPITLATMSGNKYFLLIVDDSSRYMWVEVFRSKDEAYRFFHKIKMHAELQSGTKLRAFRSDRGGEFNSNEFASYCEEMGIQRCMTAPYSPQQNGVVERRNQSVVEMARSLLKGMGVPNTYWGEAVRTAVHILNRSPTRSLQGITPYEAWRRKKPTVDYLRTFGEFTVVYSDIGTPETIASAPAPTESRAASVALASPSSSGLVTPTPGTPGSPLFTPATPDEPDDGWASPPAGESRDTEGVPLRFKTVEHLMEHAPVRMLEYSGLCLSAAEEPASVEEALAEPAWRNAMEAEMESIRSNDTWELSSLPKGHRAIGLKWVFKVKRDPARNIVKHKARLVAKGYAQRQGVDFDEVFAPVARLETVRTMLAMAAHRKWKAPRAWNAKLDASLASLGFERCQLDHALYRQGSGEDFLLVGVYVDDLIITGATGNTIDRFKSQMQELFQMSDLGLLSYYLGIEVQQSDGEIKISQASYAAKILENAGMGQCNPCCTPMENRLKLTKNCGEVVDETEYRSLIGSLRYLVNTRPDLAYAVGVLSRFMEGPGKEHWAAIKQVLRYVKGTQGYGCTYTEGGRDAVLTGFSDSDHAGDPSDRKSTTGLIFFLGPSAVTWSSQKQRIVAMSSCEAEYIAAATAASQGVLLSRLLSEMLGGEAQQVLDIEGSFKDRVTNVVSIGMVSLPTIRFWLLPTPCVARCSLGVR</sequence>
<organism evidence="1 2">
    <name type="scientific">Avena sativa</name>
    <name type="common">Oat</name>
    <dbReference type="NCBI Taxonomy" id="4498"/>
    <lineage>
        <taxon>Eukaryota</taxon>
        <taxon>Viridiplantae</taxon>
        <taxon>Streptophyta</taxon>
        <taxon>Embryophyta</taxon>
        <taxon>Tracheophyta</taxon>
        <taxon>Spermatophyta</taxon>
        <taxon>Magnoliopsida</taxon>
        <taxon>Liliopsida</taxon>
        <taxon>Poales</taxon>
        <taxon>Poaceae</taxon>
        <taxon>BOP clade</taxon>
        <taxon>Pooideae</taxon>
        <taxon>Poodae</taxon>
        <taxon>Poeae</taxon>
        <taxon>Poeae Chloroplast Group 1 (Aveneae type)</taxon>
        <taxon>Aveninae</taxon>
        <taxon>Avena</taxon>
    </lineage>
</organism>
<keyword evidence="2" id="KW-1185">Reference proteome</keyword>
<reference evidence="1" key="1">
    <citation type="submission" date="2021-05" db="EMBL/GenBank/DDBJ databases">
        <authorList>
            <person name="Scholz U."/>
            <person name="Mascher M."/>
            <person name="Fiebig A."/>
        </authorList>
    </citation>
    <scope>NUCLEOTIDE SEQUENCE [LARGE SCALE GENOMIC DNA]</scope>
</reference>
<name>A0ACD5YKV7_AVESA</name>
<evidence type="ECO:0000313" key="2">
    <source>
        <dbReference type="Proteomes" id="UP001732700"/>
    </source>
</evidence>